<proteinExistence type="predicted"/>
<dbReference type="PANTHER" id="PTHR36869">
    <property type="entry name" value="CHROMOSOME 16 OPEN READING FRAME 46"/>
    <property type="match status" value="1"/>
</dbReference>
<dbReference type="OMA" id="HAKGTHA"/>
<dbReference type="OrthoDB" id="9943020at2759"/>
<dbReference type="Proteomes" id="UP000695026">
    <property type="component" value="Unplaced"/>
</dbReference>
<dbReference type="KEGG" id="pbi:112543412"/>
<feature type="compositionally biased region" description="Low complexity" evidence="1">
    <location>
        <begin position="146"/>
        <end position="155"/>
    </location>
</feature>
<feature type="region of interest" description="Disordered" evidence="1">
    <location>
        <begin position="593"/>
        <end position="631"/>
    </location>
</feature>
<organism evidence="2 3">
    <name type="scientific">Python bivittatus</name>
    <name type="common">Burmese python</name>
    <name type="synonym">Python molurus bivittatus</name>
    <dbReference type="NCBI Taxonomy" id="176946"/>
    <lineage>
        <taxon>Eukaryota</taxon>
        <taxon>Metazoa</taxon>
        <taxon>Chordata</taxon>
        <taxon>Craniata</taxon>
        <taxon>Vertebrata</taxon>
        <taxon>Euteleostomi</taxon>
        <taxon>Lepidosauria</taxon>
        <taxon>Squamata</taxon>
        <taxon>Bifurcata</taxon>
        <taxon>Unidentata</taxon>
        <taxon>Episquamata</taxon>
        <taxon>Toxicofera</taxon>
        <taxon>Serpentes</taxon>
        <taxon>Henophidia</taxon>
        <taxon>Pythonidae</taxon>
        <taxon>Python</taxon>
    </lineage>
</organism>
<dbReference type="AlphaFoldDB" id="A0A9F5IXU2"/>
<dbReference type="GeneID" id="112543412"/>
<name>A0A9F5IXU2_PYTBI</name>
<dbReference type="InterPro" id="IPR027836">
    <property type="entry name" value="DUF4529"/>
</dbReference>
<accession>A0A9F5IXU2</accession>
<protein>
    <submittedName>
        <fullName evidence="3">Uncharacterized protein C16orf46 homolog</fullName>
    </submittedName>
</protein>
<feature type="region of interest" description="Disordered" evidence="1">
    <location>
        <begin position="387"/>
        <end position="408"/>
    </location>
</feature>
<feature type="compositionally biased region" description="Basic and acidic residues" evidence="1">
    <location>
        <begin position="618"/>
        <end position="631"/>
    </location>
</feature>
<feature type="region of interest" description="Disordered" evidence="1">
    <location>
        <begin position="146"/>
        <end position="165"/>
    </location>
</feature>
<dbReference type="RefSeq" id="XP_025033519.1">
    <property type="nucleotide sequence ID" value="XM_025177751.1"/>
</dbReference>
<dbReference type="Pfam" id="PF15032">
    <property type="entry name" value="DUF4529"/>
    <property type="match status" value="2"/>
</dbReference>
<reference evidence="3" key="1">
    <citation type="submission" date="2025-08" db="UniProtKB">
        <authorList>
            <consortium name="RefSeq"/>
        </authorList>
    </citation>
    <scope>IDENTIFICATION</scope>
    <source>
        <tissue evidence="3">Liver</tissue>
    </source>
</reference>
<keyword evidence="2" id="KW-1185">Reference proteome</keyword>
<gene>
    <name evidence="3" type="primary">CUNH16orf46</name>
</gene>
<evidence type="ECO:0000313" key="2">
    <source>
        <dbReference type="Proteomes" id="UP000695026"/>
    </source>
</evidence>
<dbReference type="PANTHER" id="PTHR36869:SF1">
    <property type="entry name" value="CHROMOSOME 16 OPEN READING FRAME 46"/>
    <property type="match status" value="1"/>
</dbReference>
<sequence length="643" mass="72333">MNSSGQNQSESYSEKATTKTRNVEIETCCIYPNERRERNQIYTLLSISNSVKEQEERPLECVNGTGWEEAVQSWSKTAPFAYLQLQKRARKTRPSESVNGCLYCLDLMQGVEQEPKTIVQVKSDFKFNASAATGSPPEKQQTLLYSSTATTASSAIDEPKKERDYSKMHSIQLSQGEKKKMIFKEAQASLSEKKLFIMKENPLFPVEKKTVPIKEYNILPPGKHQSLEIVKGKEMRSHESLLCNQAGPEITAKSSLVLPPLKDTALKNSLDNSPKKSKIVNSQANEKMFHAFAETVSCPQFFKPKEPKCEPRIDAMCEAVKEQIKMHEIASFVPRLSKTSFISRNLDRGYWHCGFLPDRKSVTLTNSVALRRRNHLHGTRFLHAKGTHASKANEIRSRSYSGSQQGNQAKSQEIPLLSGLFPSLTKQSWGRATPFTCCKIQKQRKQPRITKTSLSHQNMSQALKKNMTWVTQPTMDCTFIDEEPISSNRKTGVSCTKSYSYIPMMTSNAEGERVRGKLDSIQTFLGEKRTLPIKEYEIKYSQHPEREVLSVPKVIQGNSPNSLGCITLNALLVFRPEAGVINLHLEPPSKPTAAAVKRTDKGGSASAKTISPRYAATEVKEKNEKKVGTDNMVKKEIQNSWLR</sequence>
<evidence type="ECO:0000313" key="3">
    <source>
        <dbReference type="RefSeq" id="XP_025033519.1"/>
    </source>
</evidence>
<evidence type="ECO:0000256" key="1">
    <source>
        <dbReference type="SAM" id="MobiDB-lite"/>
    </source>
</evidence>
<feature type="compositionally biased region" description="Polar residues" evidence="1">
    <location>
        <begin position="398"/>
        <end position="408"/>
    </location>
</feature>
<dbReference type="CTD" id="109310359"/>